<feature type="region of interest" description="Disordered" evidence="1">
    <location>
        <begin position="354"/>
        <end position="373"/>
    </location>
</feature>
<dbReference type="AlphaFoldDB" id="M0M031"/>
<keyword evidence="3" id="KW-1185">Reference proteome</keyword>
<dbReference type="EMBL" id="AOMB01000033">
    <property type="protein sequence ID" value="EMA37740.1"/>
    <property type="molecule type" value="Genomic_DNA"/>
</dbReference>
<dbReference type="RefSeq" id="WP_007694254.1">
    <property type="nucleotide sequence ID" value="NZ_AJRK01000071.1"/>
</dbReference>
<reference evidence="2 3" key="1">
    <citation type="journal article" date="2014" name="PLoS Genet.">
        <title>Phylogenetically driven sequencing of extremely halophilic archaea reveals strategies for static and dynamic osmo-response.</title>
        <authorList>
            <person name="Becker E.A."/>
            <person name="Seitzer P.M."/>
            <person name="Tritt A."/>
            <person name="Larsen D."/>
            <person name="Krusor M."/>
            <person name="Yao A.I."/>
            <person name="Wu D."/>
            <person name="Madern D."/>
            <person name="Eisen J.A."/>
            <person name="Darling A.E."/>
            <person name="Facciotti M.T."/>
        </authorList>
    </citation>
    <scope>NUCLEOTIDE SEQUENCE [LARGE SCALE GENOMIC DNA]</scope>
    <source>
        <strain evidence="2 3">100A6</strain>
    </source>
</reference>
<comment type="caution">
    <text evidence="2">The sequence shown here is derived from an EMBL/GenBank/DDBJ whole genome shotgun (WGS) entry which is preliminary data.</text>
</comment>
<evidence type="ECO:0000313" key="3">
    <source>
        <dbReference type="Proteomes" id="UP000011566"/>
    </source>
</evidence>
<evidence type="ECO:0000256" key="1">
    <source>
        <dbReference type="SAM" id="MobiDB-lite"/>
    </source>
</evidence>
<accession>M0M031</accession>
<sequence>MVFHMKLYDRVKDLPVRIDDYHLQFREENCTGDFARASVVLSVQDAKPDASEFRRPCTQLTLRGGGIEGNGEDVTYDSVDHHALLDSSASLPLTGEYTVESFSEALEKVDLFPHGPPEREASRHYRRWAFESAALDLALKQADTDLATALDRTYTPVWFVVSNRLGDPPTFDRVETWLEINPELEFKLDITAGWTGDLIETLAGTGAVRILDFKGQYNGTMVDQPSDPDLYQQLITAFPSALIEDPVLTDETRSIFRGEESRITWDTPITDIESIEELPFKPTRLNVKPSRFGSIENCFETIEYCLNHDIGMYGGGQTELGVGRQHIHALASLFYPSAPNDIAPRAYNHPEPLSGLAKSPLAPPSDPRGFEWS</sequence>
<dbReference type="OrthoDB" id="155947at2157"/>
<dbReference type="PATRIC" id="fig|1132509.6.peg.2800"/>
<protein>
    <recommendedName>
        <fullName evidence="4">Enolase C-terminal domain-containing protein</fullName>
    </recommendedName>
</protein>
<gene>
    <name evidence="2" type="ORF">C447_12230</name>
</gene>
<dbReference type="SUPFAM" id="SSF51604">
    <property type="entry name" value="Enolase C-terminal domain-like"/>
    <property type="match status" value="1"/>
</dbReference>
<evidence type="ECO:0008006" key="4">
    <source>
        <dbReference type="Google" id="ProtNLM"/>
    </source>
</evidence>
<proteinExistence type="predicted"/>
<dbReference type="eggNOG" id="arCOG06337">
    <property type="taxonomic scope" value="Archaea"/>
</dbReference>
<evidence type="ECO:0000313" key="2">
    <source>
        <dbReference type="EMBL" id="EMA37740.1"/>
    </source>
</evidence>
<dbReference type="Proteomes" id="UP000011566">
    <property type="component" value="Unassembled WGS sequence"/>
</dbReference>
<organism evidence="2 3">
    <name type="scientific">Halococcus hamelinensis 100A6</name>
    <dbReference type="NCBI Taxonomy" id="1132509"/>
    <lineage>
        <taxon>Archaea</taxon>
        <taxon>Methanobacteriati</taxon>
        <taxon>Methanobacteriota</taxon>
        <taxon>Stenosarchaea group</taxon>
        <taxon>Halobacteria</taxon>
        <taxon>Halobacteriales</taxon>
        <taxon>Halococcaceae</taxon>
        <taxon>Halococcus</taxon>
    </lineage>
</organism>
<dbReference type="InterPro" id="IPR036849">
    <property type="entry name" value="Enolase-like_C_sf"/>
</dbReference>
<dbReference type="Gene3D" id="3.20.20.120">
    <property type="entry name" value="Enolase-like C-terminal domain"/>
    <property type="match status" value="1"/>
</dbReference>
<name>M0M031_9EURY</name>